<dbReference type="AlphaFoldDB" id="A0A1J9S526"/>
<keyword evidence="3" id="KW-1185">Reference proteome</keyword>
<organism evidence="2 3">
    <name type="scientific">Diplodia corticola</name>
    <dbReference type="NCBI Taxonomy" id="236234"/>
    <lineage>
        <taxon>Eukaryota</taxon>
        <taxon>Fungi</taxon>
        <taxon>Dikarya</taxon>
        <taxon>Ascomycota</taxon>
        <taxon>Pezizomycotina</taxon>
        <taxon>Dothideomycetes</taxon>
        <taxon>Dothideomycetes incertae sedis</taxon>
        <taxon>Botryosphaeriales</taxon>
        <taxon>Botryosphaeriaceae</taxon>
        <taxon>Diplodia</taxon>
    </lineage>
</organism>
<reference evidence="2 3" key="1">
    <citation type="submission" date="2016-10" db="EMBL/GenBank/DDBJ databases">
        <title>Proteomics and genomics reveal pathogen-plant mechanisms compatible with a hemibiotrophic lifestyle of Diplodia corticola.</title>
        <authorList>
            <person name="Fernandes I."/>
            <person name="De Jonge R."/>
            <person name="Van De Peer Y."/>
            <person name="Devreese B."/>
            <person name="Alves A."/>
            <person name="Esteves A.C."/>
        </authorList>
    </citation>
    <scope>NUCLEOTIDE SEQUENCE [LARGE SCALE GENOMIC DNA]</scope>
    <source>
        <strain evidence="2 3">CBS 112549</strain>
    </source>
</reference>
<name>A0A1J9S526_9PEZI</name>
<evidence type="ECO:0000313" key="3">
    <source>
        <dbReference type="Proteomes" id="UP000183809"/>
    </source>
</evidence>
<dbReference type="OrthoDB" id="10644516at2759"/>
<protein>
    <submittedName>
        <fullName evidence="2">Uncharacterized protein</fullName>
    </submittedName>
</protein>
<dbReference type="EMBL" id="MNUE01000021">
    <property type="protein sequence ID" value="OJD34725.1"/>
    <property type="molecule type" value="Genomic_DNA"/>
</dbReference>
<feature type="compositionally biased region" description="Polar residues" evidence="1">
    <location>
        <begin position="9"/>
        <end position="30"/>
    </location>
</feature>
<dbReference type="GeneID" id="31012940"/>
<accession>A0A1J9S526</accession>
<evidence type="ECO:0000313" key="2">
    <source>
        <dbReference type="EMBL" id="OJD34725.1"/>
    </source>
</evidence>
<feature type="region of interest" description="Disordered" evidence="1">
    <location>
        <begin position="1"/>
        <end position="31"/>
    </location>
</feature>
<proteinExistence type="predicted"/>
<sequence>MRGALSYPPASTNRPFHPANQTPNPKPQTLRTHDLTARNSALATSAMDMPPRRIRHAEKHMLNLPREVRDLILKSFISLCWENYPLFDNWPNGERIAKAQLHHVVGPYADNTGVRNLLLVNKQLCTELRETLTKHTQQTLKVTYPDFNDVLLSDWLNSNLLKREWSPPMSAAYYASLRHVEVQVDMGDLRLAPLSFNASTTVFTAYAQDVFRAFPALTSLAMTLVLKSFDDVYSSTPAVTVLRRRFVDNFLSYKFSPFGYRLRGRGVFTKSVISKDTLPALALHVQVDGFKEQQPFVVSRIDRDPRFDICWKLALDRALASAFEGKHIFVQEISVYEERFRKLKLVYAAWERHGQPGGREFWRRMVWEVAEEAVEDIRHLFEQ</sequence>
<dbReference type="Proteomes" id="UP000183809">
    <property type="component" value="Unassembled WGS sequence"/>
</dbReference>
<evidence type="ECO:0000256" key="1">
    <source>
        <dbReference type="SAM" id="MobiDB-lite"/>
    </source>
</evidence>
<comment type="caution">
    <text evidence="2">The sequence shown here is derived from an EMBL/GenBank/DDBJ whole genome shotgun (WGS) entry which is preliminary data.</text>
</comment>
<dbReference type="RefSeq" id="XP_020130985.1">
    <property type="nucleotide sequence ID" value="XM_020272681.1"/>
</dbReference>
<gene>
    <name evidence="2" type="ORF">BKCO1_2100027</name>
</gene>